<proteinExistence type="inferred from homology"/>
<dbReference type="EMBL" id="CAJNOG010000552">
    <property type="protein sequence ID" value="CAF1293099.1"/>
    <property type="molecule type" value="Genomic_DNA"/>
</dbReference>
<dbReference type="EMBL" id="CAJOAZ010000034">
    <property type="protein sequence ID" value="CAF3499730.1"/>
    <property type="molecule type" value="Genomic_DNA"/>
</dbReference>
<dbReference type="PANTHER" id="PTHR30559">
    <property type="entry name" value="FRUCTOSE-BISPHOSPHATE ALDOLASE CLASS 2"/>
    <property type="match status" value="1"/>
</dbReference>
<dbReference type="SUPFAM" id="SSF51569">
    <property type="entry name" value="Aldolase"/>
    <property type="match status" value="1"/>
</dbReference>
<evidence type="ECO:0000256" key="4">
    <source>
        <dbReference type="ARBA" id="ARBA00005812"/>
    </source>
</evidence>
<evidence type="ECO:0000256" key="8">
    <source>
        <dbReference type="ARBA" id="ARBA00023152"/>
    </source>
</evidence>
<dbReference type="EC" id="4.1.2.13" evidence="5"/>
<dbReference type="InterPro" id="IPR006411">
    <property type="entry name" value="Fruct_bisP_bact"/>
</dbReference>
<comment type="catalytic activity">
    <reaction evidence="1">
        <text>beta-D-fructose 1,6-bisphosphate = D-glyceraldehyde 3-phosphate + dihydroxyacetone phosphate</text>
        <dbReference type="Rhea" id="RHEA:14729"/>
        <dbReference type="ChEBI" id="CHEBI:32966"/>
        <dbReference type="ChEBI" id="CHEBI:57642"/>
        <dbReference type="ChEBI" id="CHEBI:59776"/>
        <dbReference type="EC" id="4.1.2.13"/>
    </reaction>
</comment>
<comment type="cofactor">
    <cofactor evidence="2">
        <name>Zn(2+)</name>
        <dbReference type="ChEBI" id="CHEBI:29105"/>
    </cofactor>
</comment>
<dbReference type="GO" id="GO:0008270">
    <property type="term" value="F:zinc ion binding"/>
    <property type="evidence" value="ECO:0007669"/>
    <property type="project" value="InterPro"/>
</dbReference>
<dbReference type="Proteomes" id="UP000663845">
    <property type="component" value="Unassembled WGS sequence"/>
</dbReference>
<dbReference type="GO" id="GO:0006094">
    <property type="term" value="P:gluconeogenesis"/>
    <property type="evidence" value="ECO:0007669"/>
    <property type="project" value="TreeGrafter"/>
</dbReference>
<evidence type="ECO:0000256" key="1">
    <source>
        <dbReference type="ARBA" id="ARBA00000441"/>
    </source>
</evidence>
<gene>
    <name evidence="10" type="ORF">JYZ213_LOCUS31885</name>
    <name evidence="11" type="ORF">OXD698_LOCUS1247</name>
</gene>
<keyword evidence="8" id="KW-0324">Glycolysis</keyword>
<evidence type="ECO:0000313" key="11">
    <source>
        <dbReference type="EMBL" id="CAF3499730.1"/>
    </source>
</evidence>
<comment type="caution">
    <text evidence="10">The sequence shown here is derived from an EMBL/GenBank/DDBJ whole genome shotgun (WGS) entry which is preliminary data.</text>
</comment>
<dbReference type="GO" id="GO:0005829">
    <property type="term" value="C:cytosol"/>
    <property type="evidence" value="ECO:0007669"/>
    <property type="project" value="TreeGrafter"/>
</dbReference>
<dbReference type="Pfam" id="PF01116">
    <property type="entry name" value="F_bP_aldolase"/>
    <property type="match status" value="1"/>
</dbReference>
<dbReference type="GO" id="GO:0004332">
    <property type="term" value="F:fructose-bisphosphate aldolase activity"/>
    <property type="evidence" value="ECO:0007669"/>
    <property type="project" value="UniProtKB-EC"/>
</dbReference>
<keyword evidence="9" id="KW-0456">Lyase</keyword>
<name>A0A815DFV5_9BILA</name>
<dbReference type="InterPro" id="IPR000771">
    <property type="entry name" value="FBA_II"/>
</dbReference>
<dbReference type="Gene3D" id="3.20.20.70">
    <property type="entry name" value="Aldolase class I"/>
    <property type="match status" value="1"/>
</dbReference>
<dbReference type="InterPro" id="IPR013785">
    <property type="entry name" value="Aldolase_TIM"/>
</dbReference>
<dbReference type="PANTHER" id="PTHR30559:SF0">
    <property type="entry name" value="FRUCTOSE-BISPHOSPHATE ALDOLASE"/>
    <property type="match status" value="1"/>
</dbReference>
<comment type="similarity">
    <text evidence="4">Belongs to the class II fructose-bisphosphate aldolase family.</text>
</comment>
<evidence type="ECO:0000313" key="12">
    <source>
        <dbReference type="Proteomes" id="UP000663845"/>
    </source>
</evidence>
<evidence type="ECO:0000256" key="2">
    <source>
        <dbReference type="ARBA" id="ARBA00001947"/>
    </source>
</evidence>
<evidence type="ECO:0000256" key="9">
    <source>
        <dbReference type="ARBA" id="ARBA00023239"/>
    </source>
</evidence>
<keyword evidence="6" id="KW-0479">Metal-binding</keyword>
<dbReference type="GO" id="GO:0006096">
    <property type="term" value="P:glycolytic process"/>
    <property type="evidence" value="ECO:0007669"/>
    <property type="project" value="UniProtKB-UniPathway"/>
</dbReference>
<reference evidence="10" key="1">
    <citation type="submission" date="2021-02" db="EMBL/GenBank/DDBJ databases">
        <authorList>
            <person name="Nowell W R."/>
        </authorList>
    </citation>
    <scope>NUCLEOTIDE SEQUENCE</scope>
</reference>
<organism evidence="10 12">
    <name type="scientific">Adineta steineri</name>
    <dbReference type="NCBI Taxonomy" id="433720"/>
    <lineage>
        <taxon>Eukaryota</taxon>
        <taxon>Metazoa</taxon>
        <taxon>Spiralia</taxon>
        <taxon>Gnathifera</taxon>
        <taxon>Rotifera</taxon>
        <taxon>Eurotatoria</taxon>
        <taxon>Bdelloidea</taxon>
        <taxon>Adinetida</taxon>
        <taxon>Adinetidae</taxon>
        <taxon>Adineta</taxon>
    </lineage>
</organism>
<comment type="pathway">
    <text evidence="3">Carbohydrate degradation; glycolysis; D-glyceraldehyde 3-phosphate and glycerone phosphate from D-glucose: step 4/4.</text>
</comment>
<protein>
    <recommendedName>
        <fullName evidence="5">fructose-bisphosphate aldolase</fullName>
        <ecNumber evidence="5">4.1.2.13</ecNumber>
    </recommendedName>
</protein>
<accession>A0A815DFV5</accession>
<evidence type="ECO:0000256" key="5">
    <source>
        <dbReference type="ARBA" id="ARBA00013068"/>
    </source>
</evidence>
<keyword evidence="7" id="KW-0862">Zinc</keyword>
<dbReference type="AlphaFoldDB" id="A0A815DFV5"/>
<dbReference type="UniPathway" id="UPA00109">
    <property type="reaction ID" value="UER00183"/>
</dbReference>
<evidence type="ECO:0000256" key="6">
    <source>
        <dbReference type="ARBA" id="ARBA00022723"/>
    </source>
</evidence>
<evidence type="ECO:0000256" key="3">
    <source>
        <dbReference type="ARBA" id="ARBA00004714"/>
    </source>
</evidence>
<evidence type="ECO:0000256" key="7">
    <source>
        <dbReference type="ARBA" id="ARBA00022833"/>
    </source>
</evidence>
<evidence type="ECO:0000313" key="10">
    <source>
        <dbReference type="EMBL" id="CAF1293099.1"/>
    </source>
</evidence>
<sequence>MLEADEAYFKEYNKDACKKYLKRIVPIKIWLEMKIDITGVEISRLSTQPKDIWDIHREFSTISPLFSIATAFGNVKEKVNSTDNKLIFLVFHDGSSSTKDEIKTTVKMNIRKEF</sequence>
<dbReference type="Proteomes" id="UP000663844">
    <property type="component" value="Unassembled WGS sequence"/>
</dbReference>